<dbReference type="Pfam" id="PF19293">
    <property type="entry name" value="CdaA_N"/>
    <property type="match status" value="1"/>
</dbReference>
<keyword evidence="7 10" id="KW-0067">ATP-binding</keyword>
<keyword evidence="6 10" id="KW-0547">Nucleotide-binding</keyword>
<evidence type="ECO:0000259" key="11">
    <source>
        <dbReference type="PROSITE" id="PS51794"/>
    </source>
</evidence>
<dbReference type="GO" id="GO:0106408">
    <property type="term" value="F:diadenylate cyclase activity"/>
    <property type="evidence" value="ECO:0007669"/>
    <property type="project" value="UniProtKB-EC"/>
</dbReference>
<dbReference type="PANTHER" id="PTHR34185:SF1">
    <property type="entry name" value="DIADENYLATE CYCLASE"/>
    <property type="match status" value="1"/>
</dbReference>
<feature type="transmembrane region" description="Helical" evidence="10">
    <location>
        <begin position="34"/>
        <end position="51"/>
    </location>
</feature>
<reference evidence="12 13" key="1">
    <citation type="submission" date="2016-10" db="EMBL/GenBank/DDBJ databases">
        <authorList>
            <person name="de Groot N.N."/>
        </authorList>
    </citation>
    <scope>NUCLEOTIDE SEQUENCE [LARGE SCALE GENOMIC DNA]</scope>
    <source>
        <strain evidence="12 13">ATCC 51327</strain>
    </source>
</reference>
<dbReference type="HAMAP" id="MF_01499">
    <property type="entry name" value="DacA"/>
    <property type="match status" value="1"/>
</dbReference>
<dbReference type="SUPFAM" id="SSF143597">
    <property type="entry name" value="YojJ-like"/>
    <property type="match status" value="1"/>
</dbReference>
<dbReference type="AlphaFoldDB" id="A0A1I4LX03"/>
<protein>
    <recommendedName>
        <fullName evidence="10">Diadenylate cyclase</fullName>
        <shortName evidence="10">DAC</shortName>
        <ecNumber evidence="10">2.7.7.85</ecNumber>
    </recommendedName>
    <alternativeName>
        <fullName evidence="10">Cyclic-di-AMP synthase</fullName>
        <shortName evidence="10">c-di-AMP synthase</shortName>
    </alternativeName>
</protein>
<keyword evidence="13" id="KW-1185">Reference proteome</keyword>
<dbReference type="PANTHER" id="PTHR34185">
    <property type="entry name" value="DIADENYLATE CYCLASE"/>
    <property type="match status" value="1"/>
</dbReference>
<evidence type="ECO:0000256" key="8">
    <source>
        <dbReference type="ARBA" id="ARBA00022989"/>
    </source>
</evidence>
<evidence type="ECO:0000313" key="13">
    <source>
        <dbReference type="Proteomes" id="UP000199006"/>
    </source>
</evidence>
<dbReference type="STRING" id="29563.SAMN02983006_02428"/>
<comment type="caution">
    <text evidence="10">Lacks conserved residue(s) required for the propagation of feature annotation.</text>
</comment>
<dbReference type="InterPro" id="IPR036888">
    <property type="entry name" value="DNA_integrity_DisA_N_sf"/>
</dbReference>
<comment type="subunit">
    <text evidence="10">Probably a homodimer.</text>
</comment>
<dbReference type="InterPro" id="IPR003390">
    <property type="entry name" value="DNA_integrity_scan_DisA_N"/>
</dbReference>
<evidence type="ECO:0000256" key="6">
    <source>
        <dbReference type="ARBA" id="ARBA00022741"/>
    </source>
</evidence>
<feature type="transmembrane region" description="Helical" evidence="10">
    <location>
        <begin position="6"/>
        <end position="27"/>
    </location>
</feature>
<keyword evidence="4 10" id="KW-0812">Transmembrane</keyword>
<evidence type="ECO:0000256" key="5">
    <source>
        <dbReference type="ARBA" id="ARBA00022695"/>
    </source>
</evidence>
<dbReference type="PIRSF" id="PIRSF004793">
    <property type="entry name" value="UCP004793"/>
    <property type="match status" value="1"/>
</dbReference>
<accession>A0A1I4LX03</accession>
<dbReference type="EC" id="2.7.7.85" evidence="10"/>
<name>A0A1I4LX03_9FIRM</name>
<dbReference type="RefSeq" id="WP_089862448.1">
    <property type="nucleotide sequence ID" value="NZ_FOTI01000045.1"/>
</dbReference>
<dbReference type="Pfam" id="PF02457">
    <property type="entry name" value="DAC"/>
    <property type="match status" value="1"/>
</dbReference>
<dbReference type="InterPro" id="IPR034701">
    <property type="entry name" value="CdaA"/>
</dbReference>
<dbReference type="PROSITE" id="PS51794">
    <property type="entry name" value="DAC"/>
    <property type="match status" value="1"/>
</dbReference>
<evidence type="ECO:0000256" key="4">
    <source>
        <dbReference type="ARBA" id="ARBA00022692"/>
    </source>
</evidence>
<dbReference type="NCBIfam" id="TIGR00159">
    <property type="entry name" value="diadenylate cyclase CdaA"/>
    <property type="match status" value="1"/>
</dbReference>
<evidence type="ECO:0000256" key="7">
    <source>
        <dbReference type="ARBA" id="ARBA00022840"/>
    </source>
</evidence>
<feature type="domain" description="DAC" evidence="11">
    <location>
        <begin position="76"/>
        <end position="234"/>
    </location>
</feature>
<dbReference type="GO" id="GO:0006171">
    <property type="term" value="P:cAMP biosynthetic process"/>
    <property type="evidence" value="ECO:0007669"/>
    <property type="project" value="InterPro"/>
</dbReference>
<keyword evidence="9 10" id="KW-0472">Membrane</keyword>
<feature type="transmembrane region" description="Helical" evidence="10">
    <location>
        <begin position="57"/>
        <end position="75"/>
    </location>
</feature>
<dbReference type="FunFam" id="3.40.1700.10:FF:000002">
    <property type="entry name" value="Diadenylate cyclase"/>
    <property type="match status" value="1"/>
</dbReference>
<evidence type="ECO:0000256" key="3">
    <source>
        <dbReference type="ARBA" id="ARBA00022679"/>
    </source>
</evidence>
<dbReference type="OrthoDB" id="9807385at2"/>
<dbReference type="Proteomes" id="UP000199006">
    <property type="component" value="Unassembled WGS sequence"/>
</dbReference>
<comment type="function">
    <text evidence="10">Catalyzes the condensation of 2 ATP molecules into cyclic di-AMP (c-di-AMP), a second messenger used to regulate differing processes in different bacteria.</text>
</comment>
<evidence type="ECO:0000256" key="2">
    <source>
        <dbReference type="ARBA" id="ARBA00022475"/>
    </source>
</evidence>
<dbReference type="Gene3D" id="3.40.1700.10">
    <property type="entry name" value="DNA integrity scanning protein, DisA, N-terminal domain"/>
    <property type="match status" value="1"/>
</dbReference>
<organism evidence="12 13">
    <name type="scientific">Halanaerobium salsuginis</name>
    <dbReference type="NCBI Taxonomy" id="29563"/>
    <lineage>
        <taxon>Bacteria</taxon>
        <taxon>Bacillati</taxon>
        <taxon>Bacillota</taxon>
        <taxon>Clostridia</taxon>
        <taxon>Halanaerobiales</taxon>
        <taxon>Halanaerobiaceae</taxon>
        <taxon>Halanaerobium</taxon>
    </lineage>
</organism>
<dbReference type="InterPro" id="IPR045585">
    <property type="entry name" value="CdaA_N"/>
</dbReference>
<evidence type="ECO:0000256" key="9">
    <source>
        <dbReference type="ARBA" id="ARBA00023136"/>
    </source>
</evidence>
<comment type="catalytic activity">
    <reaction evidence="1 10">
        <text>2 ATP = 3',3'-c-di-AMP + 2 diphosphate</text>
        <dbReference type="Rhea" id="RHEA:35655"/>
        <dbReference type="ChEBI" id="CHEBI:30616"/>
        <dbReference type="ChEBI" id="CHEBI:33019"/>
        <dbReference type="ChEBI" id="CHEBI:71500"/>
        <dbReference type="EC" id="2.7.7.85"/>
    </reaction>
</comment>
<evidence type="ECO:0000256" key="1">
    <source>
        <dbReference type="ARBA" id="ARBA00000877"/>
    </source>
</evidence>
<proteinExistence type="inferred from homology"/>
<dbReference type="GO" id="GO:0005524">
    <property type="term" value="F:ATP binding"/>
    <property type="evidence" value="ECO:0007669"/>
    <property type="project" value="UniProtKB-UniRule"/>
</dbReference>
<gene>
    <name evidence="10" type="primary">dacA</name>
    <name evidence="12" type="ORF">SAMN02983006_02428</name>
</gene>
<dbReference type="InterPro" id="IPR014046">
    <property type="entry name" value="C-di-AMP_synthase"/>
</dbReference>
<evidence type="ECO:0000313" key="12">
    <source>
        <dbReference type="EMBL" id="SFL95373.1"/>
    </source>
</evidence>
<dbReference type="GO" id="GO:0004016">
    <property type="term" value="F:adenylate cyclase activity"/>
    <property type="evidence" value="ECO:0007669"/>
    <property type="project" value="UniProtKB-UniRule"/>
</dbReference>
<dbReference type="EMBL" id="FOTI01000045">
    <property type="protein sequence ID" value="SFL95373.1"/>
    <property type="molecule type" value="Genomic_DNA"/>
</dbReference>
<keyword evidence="3 10" id="KW-0808">Transferase</keyword>
<keyword evidence="5 10" id="KW-0548">Nucleotidyltransferase</keyword>
<keyword evidence="8 10" id="KW-1133">Transmembrane helix</keyword>
<dbReference type="InterPro" id="IPR050338">
    <property type="entry name" value="DisA"/>
</dbReference>
<evidence type="ECO:0000256" key="10">
    <source>
        <dbReference type="HAMAP-Rule" id="MF_01499"/>
    </source>
</evidence>
<keyword evidence="2 10" id="KW-1003">Cell membrane</keyword>
<sequence length="258" mass="28991">MSWRIITNLLDIFIITFIIYFLLNIISGTRAVQLIKGLALIFGIAVLSQLLKLNTVNWFLDSFLTIIMVTLPIVFQPELRRALEQIGRGGFLKEQFWQNWGPKEINDIVSAVAEMSEEKTGALIVISRRVGLKNYIETGIKLESLISKQLLLSVFQHHSPLHDGALIIENGKIQAASCFLNLSTRSDINPRLGTRHRAAIGITEESDALALVVSEETGVISVAEDGTLKRYLDTAELREALSDIFSRSKEKSFMRRHL</sequence>
<comment type="similarity">
    <text evidence="10">Belongs to the adenylate cyclase family. DacA/CdaA subfamily.</text>
</comment>